<evidence type="ECO:0000313" key="3">
    <source>
        <dbReference type="Proteomes" id="UP000050794"/>
    </source>
</evidence>
<sequence length="43" mass="5067">MERRWKQPQSLREPHRSSSVLECRRKTEHTKKSSSSLSNEGLV</sequence>
<protein>
    <submittedName>
        <fullName evidence="2 4">Uncharacterized protein</fullName>
    </submittedName>
</protein>
<feature type="region of interest" description="Disordered" evidence="1">
    <location>
        <begin position="1"/>
        <end position="43"/>
    </location>
</feature>
<keyword evidence="3" id="KW-1185">Reference proteome</keyword>
<proteinExistence type="predicted"/>
<evidence type="ECO:0000313" key="4">
    <source>
        <dbReference type="WBParaSite" id="TCNE_0001896101-mRNA-1"/>
    </source>
</evidence>
<reference evidence="2 3" key="2">
    <citation type="submission" date="2018-11" db="EMBL/GenBank/DDBJ databases">
        <authorList>
            <consortium name="Pathogen Informatics"/>
        </authorList>
    </citation>
    <scope>NUCLEOTIDE SEQUENCE [LARGE SCALE GENOMIC DNA]</scope>
</reference>
<feature type="compositionally biased region" description="Polar residues" evidence="1">
    <location>
        <begin position="33"/>
        <end position="43"/>
    </location>
</feature>
<dbReference type="WBParaSite" id="TCNE_0001896101-mRNA-1">
    <property type="protein sequence ID" value="TCNE_0001896101-mRNA-1"/>
    <property type="gene ID" value="TCNE_0001896101"/>
</dbReference>
<dbReference type="AlphaFoldDB" id="A0A183VDY7"/>
<dbReference type="Proteomes" id="UP000050794">
    <property type="component" value="Unassembled WGS sequence"/>
</dbReference>
<accession>A0A183VDY7</accession>
<dbReference type="EMBL" id="UYWY01026191">
    <property type="protein sequence ID" value="VDM50278.1"/>
    <property type="molecule type" value="Genomic_DNA"/>
</dbReference>
<reference evidence="4" key="1">
    <citation type="submission" date="2016-06" db="UniProtKB">
        <authorList>
            <consortium name="WormBaseParasite"/>
        </authorList>
    </citation>
    <scope>IDENTIFICATION</scope>
</reference>
<evidence type="ECO:0000313" key="2">
    <source>
        <dbReference type="EMBL" id="VDM50278.1"/>
    </source>
</evidence>
<evidence type="ECO:0000256" key="1">
    <source>
        <dbReference type="SAM" id="MobiDB-lite"/>
    </source>
</evidence>
<name>A0A183VDY7_TOXCA</name>
<gene>
    <name evidence="2" type="ORF">TCNE_LOCUS18957</name>
</gene>
<organism evidence="3 4">
    <name type="scientific">Toxocara canis</name>
    <name type="common">Canine roundworm</name>
    <dbReference type="NCBI Taxonomy" id="6265"/>
    <lineage>
        <taxon>Eukaryota</taxon>
        <taxon>Metazoa</taxon>
        <taxon>Ecdysozoa</taxon>
        <taxon>Nematoda</taxon>
        <taxon>Chromadorea</taxon>
        <taxon>Rhabditida</taxon>
        <taxon>Spirurina</taxon>
        <taxon>Ascaridomorpha</taxon>
        <taxon>Ascaridoidea</taxon>
        <taxon>Toxocaridae</taxon>
        <taxon>Toxocara</taxon>
    </lineage>
</organism>